<name>A0A0A8ZMW3_ARUDO</name>
<dbReference type="AlphaFoldDB" id="A0A0A8ZMW3"/>
<accession>A0A0A8ZMW3</accession>
<sequence length="57" mass="6386">MVSMVLAFSPMGILMFKGQLPGISGCSLIKIPLLKGHHQLKLNLRWCNVRQPSDHRS</sequence>
<organism evidence="1">
    <name type="scientific">Arundo donax</name>
    <name type="common">Giant reed</name>
    <name type="synonym">Donax arundinaceus</name>
    <dbReference type="NCBI Taxonomy" id="35708"/>
    <lineage>
        <taxon>Eukaryota</taxon>
        <taxon>Viridiplantae</taxon>
        <taxon>Streptophyta</taxon>
        <taxon>Embryophyta</taxon>
        <taxon>Tracheophyta</taxon>
        <taxon>Spermatophyta</taxon>
        <taxon>Magnoliopsida</taxon>
        <taxon>Liliopsida</taxon>
        <taxon>Poales</taxon>
        <taxon>Poaceae</taxon>
        <taxon>PACMAD clade</taxon>
        <taxon>Arundinoideae</taxon>
        <taxon>Arundineae</taxon>
        <taxon>Arundo</taxon>
    </lineage>
</organism>
<dbReference type="EMBL" id="GBRH01261718">
    <property type="protein sequence ID" value="JAD36177.1"/>
    <property type="molecule type" value="Transcribed_RNA"/>
</dbReference>
<reference evidence="1" key="1">
    <citation type="submission" date="2014-09" db="EMBL/GenBank/DDBJ databases">
        <authorList>
            <person name="Magalhaes I.L.F."/>
            <person name="Oliveira U."/>
            <person name="Santos F.R."/>
            <person name="Vidigal T.H.D.A."/>
            <person name="Brescovit A.D."/>
            <person name="Santos A.J."/>
        </authorList>
    </citation>
    <scope>NUCLEOTIDE SEQUENCE</scope>
    <source>
        <tissue evidence="1">Shoot tissue taken approximately 20 cm above the soil surface</tissue>
    </source>
</reference>
<evidence type="ECO:0000313" key="1">
    <source>
        <dbReference type="EMBL" id="JAD36177.1"/>
    </source>
</evidence>
<reference evidence="1" key="2">
    <citation type="journal article" date="2015" name="Data Brief">
        <title>Shoot transcriptome of the giant reed, Arundo donax.</title>
        <authorList>
            <person name="Barrero R.A."/>
            <person name="Guerrero F.D."/>
            <person name="Moolhuijzen P."/>
            <person name="Goolsby J.A."/>
            <person name="Tidwell J."/>
            <person name="Bellgard S.E."/>
            <person name="Bellgard M.I."/>
        </authorList>
    </citation>
    <scope>NUCLEOTIDE SEQUENCE</scope>
    <source>
        <tissue evidence="1">Shoot tissue taken approximately 20 cm above the soil surface</tissue>
    </source>
</reference>
<proteinExistence type="predicted"/>
<protein>
    <submittedName>
        <fullName evidence="1">Uncharacterized protein</fullName>
    </submittedName>
</protein>